<gene>
    <name evidence="2" type="ORF">FRACYDRAFT_243770</name>
</gene>
<dbReference type="AlphaFoldDB" id="A0A1E7F2X2"/>
<feature type="transmembrane region" description="Helical" evidence="1">
    <location>
        <begin position="28"/>
        <end position="54"/>
    </location>
</feature>
<name>A0A1E7F2X2_9STRA</name>
<keyword evidence="1" id="KW-0812">Transmembrane</keyword>
<keyword evidence="3" id="KW-1185">Reference proteome</keyword>
<evidence type="ECO:0000256" key="1">
    <source>
        <dbReference type="SAM" id="Phobius"/>
    </source>
</evidence>
<dbReference type="OrthoDB" id="48325at2759"/>
<accession>A0A1E7F2X2</accession>
<evidence type="ECO:0000313" key="3">
    <source>
        <dbReference type="Proteomes" id="UP000095751"/>
    </source>
</evidence>
<proteinExistence type="predicted"/>
<dbReference type="KEGG" id="fcy:FRACYDRAFT_243770"/>
<evidence type="ECO:0000313" key="2">
    <source>
        <dbReference type="EMBL" id="OEU12520.1"/>
    </source>
</evidence>
<dbReference type="Proteomes" id="UP000095751">
    <property type="component" value="Unassembled WGS sequence"/>
</dbReference>
<organism evidence="2 3">
    <name type="scientific">Fragilariopsis cylindrus CCMP1102</name>
    <dbReference type="NCBI Taxonomy" id="635003"/>
    <lineage>
        <taxon>Eukaryota</taxon>
        <taxon>Sar</taxon>
        <taxon>Stramenopiles</taxon>
        <taxon>Ochrophyta</taxon>
        <taxon>Bacillariophyta</taxon>
        <taxon>Bacillariophyceae</taxon>
        <taxon>Bacillariophycidae</taxon>
        <taxon>Bacillariales</taxon>
        <taxon>Bacillariaceae</taxon>
        <taxon>Fragilariopsis</taxon>
    </lineage>
</organism>
<feature type="transmembrane region" description="Helical" evidence="1">
    <location>
        <begin position="66"/>
        <end position="84"/>
    </location>
</feature>
<keyword evidence="1" id="KW-0472">Membrane</keyword>
<dbReference type="InParanoid" id="A0A1E7F2X2"/>
<protein>
    <submittedName>
        <fullName evidence="2">Uncharacterized protein</fullName>
    </submittedName>
</protein>
<dbReference type="EMBL" id="KV784364">
    <property type="protein sequence ID" value="OEU12520.1"/>
    <property type="molecule type" value="Genomic_DNA"/>
</dbReference>
<reference evidence="2 3" key="1">
    <citation type="submission" date="2016-09" db="EMBL/GenBank/DDBJ databases">
        <title>Extensive genetic diversity and differential bi-allelic expression allows diatom success in the polar Southern Ocean.</title>
        <authorList>
            <consortium name="DOE Joint Genome Institute"/>
            <person name="Mock T."/>
            <person name="Otillar R.P."/>
            <person name="Strauss J."/>
            <person name="Dupont C."/>
            <person name="Frickenhaus S."/>
            <person name="Maumus F."/>
            <person name="Mcmullan M."/>
            <person name="Sanges R."/>
            <person name="Schmutz J."/>
            <person name="Toseland A."/>
            <person name="Valas R."/>
            <person name="Veluchamy A."/>
            <person name="Ward B.J."/>
            <person name="Allen A."/>
            <person name="Barry K."/>
            <person name="Falciatore A."/>
            <person name="Ferrante M."/>
            <person name="Fortunato A.E."/>
            <person name="Gloeckner G."/>
            <person name="Gruber A."/>
            <person name="Hipkin R."/>
            <person name="Janech M."/>
            <person name="Kroth P."/>
            <person name="Leese F."/>
            <person name="Lindquist E."/>
            <person name="Lyon B.R."/>
            <person name="Martin J."/>
            <person name="Mayer C."/>
            <person name="Parker M."/>
            <person name="Quesneville H."/>
            <person name="Raymond J."/>
            <person name="Uhlig C."/>
            <person name="Valentin K.U."/>
            <person name="Worden A.Z."/>
            <person name="Armbrust E.V."/>
            <person name="Bowler C."/>
            <person name="Green B."/>
            <person name="Moulton V."/>
            <person name="Van Oosterhout C."/>
            <person name="Grigoriev I."/>
        </authorList>
    </citation>
    <scope>NUCLEOTIDE SEQUENCE [LARGE SCALE GENOMIC DNA]</scope>
    <source>
        <strain evidence="2 3">CCMP1102</strain>
    </source>
</reference>
<keyword evidence="1" id="KW-1133">Transmembrane helix</keyword>
<sequence length="120" mass="13878">MYFCYVWITIWYQGYMKLSSVTAGMKELIWYFFRIFAVFNLIWLPGMVLGVIGGSHVWKYANLAKVGLLFCGIQPIISFCFAMMKLDVRNYTINLLTLSYIRKAQESTPTATDDELEIAC</sequence>